<keyword evidence="6" id="KW-0779">Telomere</keyword>
<evidence type="ECO:0000256" key="8">
    <source>
        <dbReference type="ARBA" id="ARBA00023242"/>
    </source>
</evidence>
<accession>A0ABR2WN40</accession>
<comment type="subcellular location">
    <subcellularLocation>
        <location evidence="2">Chromosome</location>
        <location evidence="2">Telomere</location>
    </subcellularLocation>
    <subcellularLocation>
        <location evidence="1">Nucleus</location>
    </subcellularLocation>
</comment>
<dbReference type="InterPro" id="IPR042617">
    <property type="entry name" value="CTC1-like"/>
</dbReference>
<evidence type="ECO:0000256" key="5">
    <source>
        <dbReference type="ARBA" id="ARBA00022454"/>
    </source>
</evidence>
<protein>
    <recommendedName>
        <fullName evidence="4">CST complex subunit CTC1</fullName>
    </recommendedName>
</protein>
<name>A0ABR2WN40_9FUNG</name>
<keyword evidence="5" id="KW-0158">Chromosome</keyword>
<reference evidence="9 10" key="1">
    <citation type="submission" date="2023-04" db="EMBL/GenBank/DDBJ databases">
        <title>Genome of Basidiobolus ranarum AG-B5.</title>
        <authorList>
            <person name="Stajich J.E."/>
            <person name="Carter-House D."/>
            <person name="Gryganskyi A."/>
        </authorList>
    </citation>
    <scope>NUCLEOTIDE SEQUENCE [LARGE SCALE GENOMIC DNA]</scope>
    <source>
        <strain evidence="9 10">AG-B5</strain>
    </source>
</reference>
<organism evidence="9 10">
    <name type="scientific">Basidiobolus ranarum</name>
    <dbReference type="NCBI Taxonomy" id="34480"/>
    <lineage>
        <taxon>Eukaryota</taxon>
        <taxon>Fungi</taxon>
        <taxon>Fungi incertae sedis</taxon>
        <taxon>Zoopagomycota</taxon>
        <taxon>Entomophthoromycotina</taxon>
        <taxon>Basidiobolomycetes</taxon>
        <taxon>Basidiobolales</taxon>
        <taxon>Basidiobolaceae</taxon>
        <taxon>Basidiobolus</taxon>
    </lineage>
</organism>
<evidence type="ECO:0000256" key="2">
    <source>
        <dbReference type="ARBA" id="ARBA00004574"/>
    </source>
</evidence>
<comment type="similarity">
    <text evidence="3">Belongs to the CTC1 family.</text>
</comment>
<evidence type="ECO:0000256" key="4">
    <source>
        <dbReference type="ARBA" id="ARBA00016175"/>
    </source>
</evidence>
<evidence type="ECO:0000313" key="9">
    <source>
        <dbReference type="EMBL" id="KAK9762937.1"/>
    </source>
</evidence>
<dbReference type="Proteomes" id="UP001479436">
    <property type="component" value="Unassembled WGS sequence"/>
</dbReference>
<gene>
    <name evidence="9" type="ORF">K7432_010833</name>
</gene>
<keyword evidence="10" id="KW-1185">Reference proteome</keyword>
<dbReference type="EMBL" id="JASJQH010000780">
    <property type="protein sequence ID" value="KAK9762937.1"/>
    <property type="molecule type" value="Genomic_DNA"/>
</dbReference>
<dbReference type="InterPro" id="IPR029156">
    <property type="entry name" value="CTC1"/>
</dbReference>
<dbReference type="PANTHER" id="PTHR14865:SF2">
    <property type="entry name" value="CST COMPLEX SUBUNIT CTC1"/>
    <property type="match status" value="1"/>
</dbReference>
<sequence>MISFRGKILKKEIKPSKVRSFYTNEWHLFAFQKFGIGTGKGKQTVLLKIQDLANATTIDFYLDLDKFTFPLGVIPGQIITVRKAALKYSESGNIYTLFTPCTYISTGTEKSIPTSLLDRLEESENIFASVVDSRFLVEMQKEKKKIFKCRCRIVEIQEITLRTTCINCENIVRQGRCLLGCKQAEVSICGEAKVNVEDGTLEAQVIFQEKEEIFKLLKLSNRMMERLTGVIEKSGELSYRSTPHWQTNLDTELFNDPEAEMIDAKTDEEQFLQLLCVGNRVKNEVVLLVQKIKGGDPNWKAEKIDANNTVRPAYYVRTVRLPGSMSIQTLASPKLILKAMKLQEVATLTETLLTLNELENLLIS</sequence>
<dbReference type="PANTHER" id="PTHR14865">
    <property type="entry name" value="CST COMPLEX SUBUNIT CTC1"/>
    <property type="match status" value="1"/>
</dbReference>
<proteinExistence type="inferred from homology"/>
<evidence type="ECO:0000256" key="3">
    <source>
        <dbReference type="ARBA" id="ARBA00006332"/>
    </source>
</evidence>
<comment type="caution">
    <text evidence="9">The sequence shown here is derived from an EMBL/GenBank/DDBJ whole genome shotgun (WGS) entry which is preliminary data.</text>
</comment>
<evidence type="ECO:0000256" key="1">
    <source>
        <dbReference type="ARBA" id="ARBA00004123"/>
    </source>
</evidence>
<evidence type="ECO:0000256" key="7">
    <source>
        <dbReference type="ARBA" id="ARBA00023125"/>
    </source>
</evidence>
<evidence type="ECO:0000256" key="6">
    <source>
        <dbReference type="ARBA" id="ARBA00022895"/>
    </source>
</evidence>
<dbReference type="Pfam" id="PF15489">
    <property type="entry name" value="CTC1"/>
    <property type="match status" value="1"/>
</dbReference>
<keyword evidence="7" id="KW-0238">DNA-binding</keyword>
<evidence type="ECO:0000313" key="10">
    <source>
        <dbReference type="Proteomes" id="UP001479436"/>
    </source>
</evidence>
<keyword evidence="8" id="KW-0539">Nucleus</keyword>